<dbReference type="GO" id="GO:0006508">
    <property type="term" value="P:proteolysis"/>
    <property type="evidence" value="ECO:0007669"/>
    <property type="project" value="UniProtKB-KW"/>
</dbReference>
<feature type="region of interest" description="Disordered" evidence="5">
    <location>
        <begin position="1"/>
        <end position="64"/>
    </location>
</feature>
<evidence type="ECO:0000256" key="5">
    <source>
        <dbReference type="SAM" id="MobiDB-lite"/>
    </source>
</evidence>
<evidence type="ECO:0000313" key="8">
    <source>
        <dbReference type="Proteomes" id="UP000008065"/>
    </source>
</evidence>
<feature type="compositionally biased region" description="Polar residues" evidence="5">
    <location>
        <begin position="351"/>
        <end position="364"/>
    </location>
</feature>
<comment type="similarity">
    <text evidence="4">Belongs to the peptidase S8 family.</text>
</comment>
<keyword evidence="2 4" id="KW-0378">Hydrolase</keyword>
<feature type="compositionally biased region" description="Polar residues" evidence="5">
    <location>
        <begin position="49"/>
        <end position="64"/>
    </location>
</feature>
<feature type="region of interest" description="Disordered" evidence="5">
    <location>
        <begin position="340"/>
        <end position="452"/>
    </location>
</feature>
<dbReference type="HOGENOM" id="CLU_275467_0_0_1"/>
<evidence type="ECO:0000256" key="4">
    <source>
        <dbReference type="PROSITE-ProRule" id="PRU01240"/>
    </source>
</evidence>
<dbReference type="Proteomes" id="UP000008065">
    <property type="component" value="Unassembled WGS sequence"/>
</dbReference>
<gene>
    <name evidence="7" type="ORF">NEUTE1DRAFT_144641</name>
</gene>
<dbReference type="InterPro" id="IPR000209">
    <property type="entry name" value="Peptidase_S8/S53_dom"/>
</dbReference>
<dbReference type="EMBL" id="GL891302">
    <property type="protein sequence ID" value="EGO61462.1"/>
    <property type="molecule type" value="Genomic_DNA"/>
</dbReference>
<dbReference type="GeneID" id="20826481"/>
<dbReference type="InterPro" id="IPR036852">
    <property type="entry name" value="Peptidase_S8/S53_dom_sf"/>
</dbReference>
<feature type="domain" description="Peptidase S8/S53" evidence="6">
    <location>
        <begin position="752"/>
        <end position="972"/>
    </location>
</feature>
<dbReference type="InterPro" id="IPR015500">
    <property type="entry name" value="Peptidase_S8_subtilisin-rel"/>
</dbReference>
<feature type="compositionally biased region" description="Polar residues" evidence="5">
    <location>
        <begin position="709"/>
        <end position="725"/>
    </location>
</feature>
<dbReference type="OrthoDB" id="5093543at2759"/>
<dbReference type="PROSITE" id="PS51892">
    <property type="entry name" value="SUBTILASE"/>
    <property type="match status" value="1"/>
</dbReference>
<reference evidence="8" key="1">
    <citation type="journal article" date="2011" name="Genetics">
        <title>Massive changes in genome architecture accompany the transition to self-fertility in the filamentous fungus Neurospora tetrasperma.</title>
        <authorList>
            <person name="Ellison C.E."/>
            <person name="Stajich J.E."/>
            <person name="Jacobson D.J."/>
            <person name="Natvig D.O."/>
            <person name="Lapidus A."/>
            <person name="Foster B."/>
            <person name="Aerts A."/>
            <person name="Riley R."/>
            <person name="Lindquist E.A."/>
            <person name="Grigoriev I.V."/>
            <person name="Taylor J.W."/>
        </authorList>
    </citation>
    <scope>NUCLEOTIDE SEQUENCE [LARGE SCALE GENOMIC DNA]</scope>
    <source>
        <strain evidence="8">FGSC 2508 / P0657</strain>
    </source>
</reference>
<dbReference type="SUPFAM" id="SSF52743">
    <property type="entry name" value="Subtilisin-like"/>
    <property type="match status" value="1"/>
</dbReference>
<feature type="compositionally biased region" description="Basic and acidic residues" evidence="5">
    <location>
        <begin position="1"/>
        <end position="10"/>
    </location>
</feature>
<protein>
    <recommendedName>
        <fullName evidence="6">Peptidase S8/S53 domain-containing protein</fullName>
    </recommendedName>
</protein>
<evidence type="ECO:0000313" key="7">
    <source>
        <dbReference type="EMBL" id="EGO61462.1"/>
    </source>
</evidence>
<keyword evidence="8" id="KW-1185">Reference proteome</keyword>
<evidence type="ECO:0000256" key="3">
    <source>
        <dbReference type="ARBA" id="ARBA00022825"/>
    </source>
</evidence>
<keyword evidence="3 4" id="KW-0720">Serine protease</keyword>
<organism evidence="7 8">
    <name type="scientific">Neurospora tetrasperma (strain FGSC 2508 / ATCC MYA-4615 / P0657)</name>
    <dbReference type="NCBI Taxonomy" id="510951"/>
    <lineage>
        <taxon>Eukaryota</taxon>
        <taxon>Fungi</taxon>
        <taxon>Dikarya</taxon>
        <taxon>Ascomycota</taxon>
        <taxon>Pezizomycotina</taxon>
        <taxon>Sordariomycetes</taxon>
        <taxon>Sordariomycetidae</taxon>
        <taxon>Sordariales</taxon>
        <taxon>Sordariaceae</taxon>
        <taxon>Neurospora</taxon>
    </lineage>
</organism>
<evidence type="ECO:0000259" key="6">
    <source>
        <dbReference type="Pfam" id="PF00082"/>
    </source>
</evidence>
<accession>F8MDH1</accession>
<dbReference type="VEuPathDB" id="FungiDB:NEUTE1DRAFT_144641"/>
<name>F8MDH1_NEUT8</name>
<feature type="active site" description="Charge relay system" evidence="4">
    <location>
        <position position="761"/>
    </location>
</feature>
<proteinExistence type="inferred from homology"/>
<feature type="compositionally biased region" description="Basic and acidic residues" evidence="5">
    <location>
        <begin position="431"/>
        <end position="447"/>
    </location>
</feature>
<dbReference type="AlphaFoldDB" id="F8MDH1"/>
<feature type="region of interest" description="Disordered" evidence="5">
    <location>
        <begin position="700"/>
        <end position="728"/>
    </location>
</feature>
<feature type="compositionally biased region" description="Basic and acidic residues" evidence="5">
    <location>
        <begin position="394"/>
        <end position="405"/>
    </location>
</feature>
<sequence length="1062" mass="118625">MKPLDRHEGDSDSDDTNSQPDQSDRSSSDSASEGGGDPVYFPEEETPVPQASTDPTTLWQNITNDPDLRKLLKDWDEVEKTGKLEKDNSQNQPAELATPDQAKLEALRHEKEEFYRPEITKCIQQSFIHTVMEHATATTLQMTLFLLGLILEQEPDQICSSRHAIPILHQAIDVEVNKEPVRFRGFTSRICKLVDDSNRSAAIAMRNAKEENCLHLVVRHNIHDAKGIISSVSPNSQPNAFTQRRKSAAKLENGNTPLHDALHFERLGRRTIPCQTKELKQSDWCDECKRAAKANKYLPEFKGYYHGIIKELVKGYPDVLKQHNSAGHPPYTFHLETRTQSVESLKRLSQDPPTATTTLTNSKNKGADGQASRPKAKGKSGNDFKLGPRANSWRLDKPPEKDHPNEPINSKTRTEEKHMGTTAKDPNADEDGQKESEGAIEKHKEPWQYDSGSLENSGRIVSYLENNIHDMSGGYEDMIRCFFQDTDTRKTEAQNKQSRPKDCVFRLPTRVTHRTTNNYDFLKFESRLALVSLSLRPELLDSSSNVVQSKDQLKTIADNDAANIIKVFRWLKDKGVTKILKLVVDDNPDRVCSEEAIEKCLECMDEIRFLDWDRPDLAVPTIKKARRLIELSLYSTGTNAVLHHWSDQNGLVQLPKLRKIVVRAEEGLETPQRNIDNLDKFKKRLKKRFKTDKGQEIDVVIDKTDMEGSGNTPSGKDKSQGSPTKASKHAGFEAAGKFALALKNMQRAISTGRKVKVALMDDGVNPEYSDLGTHLACNGFPQSSLDGRLAPFYTSTKGHGSKMAWIISSLCPFVEILVAKIDNQDHPGDLPNPELEVDQAVSAVRWALDEGADIISMSWNFKVTPEVIDEAELLRKMLDKSTAVVYCAARDNRGSDPADTRYYPAECETSQKESLRKIGAATTYNLPQKYVTPDKTDYIFPSENVLPGAADSDGGNSVATAVAAGVAALVLHCLREDKALDRLVKSVTPAKLLNKVFTKLQDSGTKYVDLAELFTCKTGEVPNPRLLVNRVLVHAGLIHPDVESSVLRETSHNKTDFSSYLG</sequence>
<feature type="active site" description="Charge relay system" evidence="4">
    <location>
        <position position="799"/>
    </location>
</feature>
<dbReference type="GO" id="GO:0004252">
    <property type="term" value="F:serine-type endopeptidase activity"/>
    <property type="evidence" value="ECO:0007669"/>
    <property type="project" value="UniProtKB-UniRule"/>
</dbReference>
<dbReference type="Pfam" id="PF00082">
    <property type="entry name" value="Peptidase_S8"/>
    <property type="match status" value="1"/>
</dbReference>
<dbReference type="RefSeq" id="XP_009848513.1">
    <property type="nucleotide sequence ID" value="XM_009850211.1"/>
</dbReference>
<dbReference type="PRINTS" id="PR00723">
    <property type="entry name" value="SUBTILISIN"/>
</dbReference>
<evidence type="ECO:0000256" key="1">
    <source>
        <dbReference type="ARBA" id="ARBA00022670"/>
    </source>
</evidence>
<dbReference type="Gene3D" id="3.40.50.200">
    <property type="entry name" value="Peptidase S8/S53 domain"/>
    <property type="match status" value="1"/>
</dbReference>
<evidence type="ECO:0000256" key="2">
    <source>
        <dbReference type="ARBA" id="ARBA00022801"/>
    </source>
</evidence>
<dbReference type="KEGG" id="nte:NEUTE1DRAFT144641"/>
<feature type="active site" description="Charge relay system" evidence="4">
    <location>
        <position position="957"/>
    </location>
</feature>
<keyword evidence="1 4" id="KW-0645">Protease</keyword>